<proteinExistence type="predicted"/>
<dbReference type="AlphaFoldDB" id="A0AAD7B8N6"/>
<protein>
    <submittedName>
        <fullName evidence="1">Uncharacterized protein</fullName>
    </submittedName>
</protein>
<evidence type="ECO:0000313" key="1">
    <source>
        <dbReference type="EMBL" id="KAJ7613419.1"/>
    </source>
</evidence>
<sequence>MSLPLTFLDNKLIQSALVGPDGAVHYTMTSTHGLMRRKSETTISAASGLTGVIYWTEKTFEINGVQRRWDDIESRVGGLLNREHEWDWAGRPYTLKYQDRHRELLAVPKFAQNSSGIVRFTPYHRRGLRGGDPAVIYFPFEMQDEFERMFLLMAVMKTEVKRQDAQAAVHGAARLGRGT</sequence>
<name>A0AAD7B8N6_9AGAR</name>
<accession>A0AAD7B8N6</accession>
<evidence type="ECO:0000313" key="2">
    <source>
        <dbReference type="Proteomes" id="UP001221142"/>
    </source>
</evidence>
<comment type="caution">
    <text evidence="1">The sequence shown here is derived from an EMBL/GenBank/DDBJ whole genome shotgun (WGS) entry which is preliminary data.</text>
</comment>
<reference evidence="1" key="1">
    <citation type="submission" date="2023-03" db="EMBL/GenBank/DDBJ databases">
        <title>Massive genome expansion in bonnet fungi (Mycena s.s.) driven by repeated elements and novel gene families across ecological guilds.</title>
        <authorList>
            <consortium name="Lawrence Berkeley National Laboratory"/>
            <person name="Harder C.B."/>
            <person name="Miyauchi S."/>
            <person name="Viragh M."/>
            <person name="Kuo A."/>
            <person name="Thoen E."/>
            <person name="Andreopoulos B."/>
            <person name="Lu D."/>
            <person name="Skrede I."/>
            <person name="Drula E."/>
            <person name="Henrissat B."/>
            <person name="Morin E."/>
            <person name="Kohler A."/>
            <person name="Barry K."/>
            <person name="LaButti K."/>
            <person name="Morin E."/>
            <person name="Salamov A."/>
            <person name="Lipzen A."/>
            <person name="Mereny Z."/>
            <person name="Hegedus B."/>
            <person name="Baldrian P."/>
            <person name="Stursova M."/>
            <person name="Weitz H."/>
            <person name="Taylor A."/>
            <person name="Grigoriev I.V."/>
            <person name="Nagy L.G."/>
            <person name="Martin F."/>
            <person name="Kauserud H."/>
        </authorList>
    </citation>
    <scope>NUCLEOTIDE SEQUENCE</scope>
    <source>
        <strain evidence="1">9284</strain>
    </source>
</reference>
<gene>
    <name evidence="1" type="ORF">FB45DRAFT_938320</name>
</gene>
<dbReference type="Proteomes" id="UP001221142">
    <property type="component" value="Unassembled WGS sequence"/>
</dbReference>
<keyword evidence="2" id="KW-1185">Reference proteome</keyword>
<organism evidence="1 2">
    <name type="scientific">Roridomyces roridus</name>
    <dbReference type="NCBI Taxonomy" id="1738132"/>
    <lineage>
        <taxon>Eukaryota</taxon>
        <taxon>Fungi</taxon>
        <taxon>Dikarya</taxon>
        <taxon>Basidiomycota</taxon>
        <taxon>Agaricomycotina</taxon>
        <taxon>Agaricomycetes</taxon>
        <taxon>Agaricomycetidae</taxon>
        <taxon>Agaricales</taxon>
        <taxon>Marasmiineae</taxon>
        <taxon>Mycenaceae</taxon>
        <taxon>Roridomyces</taxon>
    </lineage>
</organism>
<dbReference type="EMBL" id="JARKIF010000028">
    <property type="protein sequence ID" value="KAJ7613419.1"/>
    <property type="molecule type" value="Genomic_DNA"/>
</dbReference>